<name>A0ABT3GDH9_9BACT</name>
<sequence>MKAFIFSSGPDREAAAMCHRRLGDLGVSSVVALDRQDAVDLRPWEIATSFPRGRRLKGSACAIGIAELMAGEQGTVCKVDADMLLSRAGVEWLASTAEHAHGYSLKASKVRWTGCWSATSEVMAEVAEKLAAFPPCNDCGESNLMHAAFKATCGIRRFPLPVVQVWRAGRLKYHKAHVVTLPSGLPAVVRTAELRDLFGV</sequence>
<accession>A0ABT3GDH9</accession>
<dbReference type="RefSeq" id="WP_264485427.1">
    <property type="nucleotide sequence ID" value="NZ_JAPDDT010000001.1"/>
</dbReference>
<evidence type="ECO:0000313" key="1">
    <source>
        <dbReference type="EMBL" id="MCW1921318.1"/>
    </source>
</evidence>
<reference evidence="1 2" key="1">
    <citation type="submission" date="2022-10" db="EMBL/GenBank/DDBJ databases">
        <title>Luteolibacter arcticus strain CCTCC AB 2014275, whole genome shotgun sequencing project.</title>
        <authorList>
            <person name="Zhao G."/>
            <person name="Shen L."/>
        </authorList>
    </citation>
    <scope>NUCLEOTIDE SEQUENCE [LARGE SCALE GENOMIC DNA]</scope>
    <source>
        <strain evidence="1 2">CCTCC AB 2014275</strain>
    </source>
</reference>
<dbReference type="EMBL" id="JAPDDT010000001">
    <property type="protein sequence ID" value="MCW1921318.1"/>
    <property type="molecule type" value="Genomic_DNA"/>
</dbReference>
<proteinExistence type="predicted"/>
<organism evidence="1 2">
    <name type="scientific">Luteolibacter arcticus</name>
    <dbReference type="NCBI Taxonomy" id="1581411"/>
    <lineage>
        <taxon>Bacteria</taxon>
        <taxon>Pseudomonadati</taxon>
        <taxon>Verrucomicrobiota</taxon>
        <taxon>Verrucomicrobiia</taxon>
        <taxon>Verrucomicrobiales</taxon>
        <taxon>Verrucomicrobiaceae</taxon>
        <taxon>Luteolibacter</taxon>
    </lineage>
</organism>
<evidence type="ECO:0000313" key="2">
    <source>
        <dbReference type="Proteomes" id="UP001320876"/>
    </source>
</evidence>
<protein>
    <recommendedName>
        <fullName evidence="3">Glycosyltransferase</fullName>
    </recommendedName>
</protein>
<dbReference type="Proteomes" id="UP001320876">
    <property type="component" value="Unassembled WGS sequence"/>
</dbReference>
<keyword evidence="2" id="KW-1185">Reference proteome</keyword>
<gene>
    <name evidence="1" type="ORF">OKA05_02065</name>
</gene>
<comment type="caution">
    <text evidence="1">The sequence shown here is derived from an EMBL/GenBank/DDBJ whole genome shotgun (WGS) entry which is preliminary data.</text>
</comment>
<evidence type="ECO:0008006" key="3">
    <source>
        <dbReference type="Google" id="ProtNLM"/>
    </source>
</evidence>